<gene>
    <name evidence="1" type="ORF">LCGC14_1954410</name>
</gene>
<proteinExistence type="predicted"/>
<dbReference type="AlphaFoldDB" id="A0A0F9IDK7"/>
<sequence>MALGYRIKEDGLGALPMSCKICDANEVYPEDSGIHYNEGDSLIPAHLHVNLIYRCAACQGRFAVRGHLFPQRLYYGDITADGVVVDDAQGAYGQDDVLRAGESIIEAVRTAARAEKPVVAEAVPWE</sequence>
<dbReference type="EMBL" id="LAZR01021397">
    <property type="protein sequence ID" value="KKL85467.1"/>
    <property type="molecule type" value="Genomic_DNA"/>
</dbReference>
<comment type="caution">
    <text evidence="1">The sequence shown here is derived from an EMBL/GenBank/DDBJ whole genome shotgun (WGS) entry which is preliminary data.</text>
</comment>
<name>A0A0F9IDK7_9ZZZZ</name>
<protein>
    <submittedName>
        <fullName evidence="1">Uncharacterized protein</fullName>
    </submittedName>
</protein>
<evidence type="ECO:0000313" key="1">
    <source>
        <dbReference type="EMBL" id="KKL85467.1"/>
    </source>
</evidence>
<accession>A0A0F9IDK7</accession>
<reference evidence="1" key="1">
    <citation type="journal article" date="2015" name="Nature">
        <title>Complex archaea that bridge the gap between prokaryotes and eukaryotes.</title>
        <authorList>
            <person name="Spang A."/>
            <person name="Saw J.H."/>
            <person name="Jorgensen S.L."/>
            <person name="Zaremba-Niedzwiedzka K."/>
            <person name="Martijn J."/>
            <person name="Lind A.E."/>
            <person name="van Eijk R."/>
            <person name="Schleper C."/>
            <person name="Guy L."/>
            <person name="Ettema T.J."/>
        </authorList>
    </citation>
    <scope>NUCLEOTIDE SEQUENCE</scope>
</reference>
<organism evidence="1">
    <name type="scientific">marine sediment metagenome</name>
    <dbReference type="NCBI Taxonomy" id="412755"/>
    <lineage>
        <taxon>unclassified sequences</taxon>
        <taxon>metagenomes</taxon>
        <taxon>ecological metagenomes</taxon>
    </lineage>
</organism>